<dbReference type="Gene3D" id="1.20.1560.10">
    <property type="entry name" value="ABC transporter type 1, transmembrane domain"/>
    <property type="match status" value="1"/>
</dbReference>
<evidence type="ECO:0000259" key="7">
    <source>
        <dbReference type="PROSITE" id="PS50893"/>
    </source>
</evidence>
<dbReference type="InterPro" id="IPR003439">
    <property type="entry name" value="ABC_transporter-like_ATP-bd"/>
</dbReference>
<dbReference type="GO" id="GO:0042760">
    <property type="term" value="P:very long-chain fatty acid catabolic process"/>
    <property type="evidence" value="ECO:0007669"/>
    <property type="project" value="TreeGrafter"/>
</dbReference>
<evidence type="ECO:0000259" key="8">
    <source>
        <dbReference type="PROSITE" id="PS50929"/>
    </source>
</evidence>
<feature type="transmembrane region" description="Helical" evidence="6">
    <location>
        <begin position="307"/>
        <end position="325"/>
    </location>
</feature>
<dbReference type="SUPFAM" id="SSF90123">
    <property type="entry name" value="ABC transporter transmembrane region"/>
    <property type="match status" value="1"/>
</dbReference>
<comment type="caution">
    <text evidence="9">The sequence shown here is derived from an EMBL/GenBank/DDBJ whole genome shotgun (WGS) entry which is preliminary data.</text>
</comment>
<dbReference type="PANTHER" id="PTHR11384">
    <property type="entry name" value="ATP-BINDING CASSETTE, SUB-FAMILY D MEMBER"/>
    <property type="match status" value="1"/>
</dbReference>
<keyword evidence="4 6" id="KW-1133">Transmembrane helix</keyword>
<keyword evidence="10" id="KW-1185">Reference proteome</keyword>
<dbReference type="Pfam" id="PF06472">
    <property type="entry name" value="ABC_membrane_2"/>
    <property type="match status" value="1"/>
</dbReference>
<evidence type="ECO:0000256" key="1">
    <source>
        <dbReference type="ARBA" id="ARBA00008575"/>
    </source>
</evidence>
<feature type="domain" description="ABC transporter" evidence="7">
    <location>
        <begin position="413"/>
        <end position="628"/>
    </location>
</feature>
<comment type="similarity">
    <text evidence="1">Belongs to the ABC transporter superfamily. ABCD family. Peroxisomal fatty acyl CoA transporter (TC 3.A.1.203) subfamily.</text>
</comment>
<dbReference type="Proteomes" id="UP001321473">
    <property type="component" value="Unassembled WGS sequence"/>
</dbReference>
<dbReference type="GO" id="GO:0005524">
    <property type="term" value="F:ATP binding"/>
    <property type="evidence" value="ECO:0007669"/>
    <property type="project" value="InterPro"/>
</dbReference>
<dbReference type="AlphaFoldDB" id="A0AAQ4EJ28"/>
<keyword evidence="2" id="KW-0813">Transport</keyword>
<feature type="transmembrane region" description="Helical" evidence="6">
    <location>
        <begin position="345"/>
        <end position="369"/>
    </location>
</feature>
<evidence type="ECO:0000256" key="5">
    <source>
        <dbReference type="ARBA" id="ARBA00023136"/>
    </source>
</evidence>
<protein>
    <submittedName>
        <fullName evidence="9">Uncharacterized protein</fullName>
    </submittedName>
</protein>
<reference evidence="9 10" key="1">
    <citation type="journal article" date="2023" name="Arcadia Sci">
        <title>De novo assembly of a long-read Amblyomma americanum tick genome.</title>
        <authorList>
            <person name="Chou S."/>
            <person name="Poskanzer K.E."/>
            <person name="Rollins M."/>
            <person name="Thuy-Boun P.S."/>
        </authorList>
    </citation>
    <scope>NUCLEOTIDE SEQUENCE [LARGE SCALE GENOMIC DNA]</scope>
    <source>
        <strain evidence="9">F_SG_1</strain>
        <tissue evidence="9">Salivary glands</tissue>
    </source>
</reference>
<dbReference type="PROSITE" id="PS50893">
    <property type="entry name" value="ABC_TRANSPORTER_2"/>
    <property type="match status" value="1"/>
</dbReference>
<evidence type="ECO:0000313" key="10">
    <source>
        <dbReference type="Proteomes" id="UP001321473"/>
    </source>
</evidence>
<dbReference type="SUPFAM" id="SSF52540">
    <property type="entry name" value="P-loop containing nucleoside triphosphate hydrolases"/>
    <property type="match status" value="1"/>
</dbReference>
<dbReference type="GO" id="GO:0015910">
    <property type="term" value="P:long-chain fatty acid import into peroxisome"/>
    <property type="evidence" value="ECO:0007669"/>
    <property type="project" value="TreeGrafter"/>
</dbReference>
<evidence type="ECO:0000256" key="6">
    <source>
        <dbReference type="SAM" id="Phobius"/>
    </source>
</evidence>
<dbReference type="Pfam" id="PF00005">
    <property type="entry name" value="ABC_tran"/>
    <property type="match status" value="1"/>
</dbReference>
<feature type="transmembrane region" description="Helical" evidence="6">
    <location>
        <begin position="106"/>
        <end position="124"/>
    </location>
</feature>
<feature type="domain" description="ABC transmembrane type-1" evidence="8">
    <location>
        <begin position="175"/>
        <end position="342"/>
    </location>
</feature>
<dbReference type="GO" id="GO:0005778">
    <property type="term" value="C:peroxisomal membrane"/>
    <property type="evidence" value="ECO:0007669"/>
    <property type="project" value="TreeGrafter"/>
</dbReference>
<keyword evidence="5 6" id="KW-0472">Membrane</keyword>
<feature type="transmembrane region" description="Helical" evidence="6">
    <location>
        <begin position="70"/>
        <end position="94"/>
    </location>
</feature>
<dbReference type="GO" id="GO:0016887">
    <property type="term" value="F:ATP hydrolysis activity"/>
    <property type="evidence" value="ECO:0007669"/>
    <property type="project" value="InterPro"/>
</dbReference>
<dbReference type="GO" id="GO:0006635">
    <property type="term" value="P:fatty acid beta-oxidation"/>
    <property type="evidence" value="ECO:0007669"/>
    <property type="project" value="TreeGrafter"/>
</dbReference>
<evidence type="ECO:0000256" key="4">
    <source>
        <dbReference type="ARBA" id="ARBA00022989"/>
    </source>
</evidence>
<evidence type="ECO:0000256" key="2">
    <source>
        <dbReference type="ARBA" id="ARBA00022448"/>
    </source>
</evidence>
<dbReference type="InterPro" id="IPR036640">
    <property type="entry name" value="ABC1_TM_sf"/>
</dbReference>
<dbReference type="GO" id="GO:0007031">
    <property type="term" value="P:peroxisome organization"/>
    <property type="evidence" value="ECO:0007669"/>
    <property type="project" value="TreeGrafter"/>
</dbReference>
<dbReference type="Gene3D" id="3.40.50.300">
    <property type="entry name" value="P-loop containing nucleotide triphosphate hydrolases"/>
    <property type="match status" value="1"/>
</dbReference>
<keyword evidence="3 6" id="KW-0812">Transmembrane</keyword>
<dbReference type="InterPro" id="IPR050835">
    <property type="entry name" value="ABC_transporter_sub-D"/>
</dbReference>
<evidence type="ECO:0000256" key="3">
    <source>
        <dbReference type="ARBA" id="ARBA00022692"/>
    </source>
</evidence>
<proteinExistence type="inferred from homology"/>
<dbReference type="GO" id="GO:0005324">
    <property type="term" value="F:long-chain fatty acid transmembrane transporter activity"/>
    <property type="evidence" value="ECO:0007669"/>
    <property type="project" value="TreeGrafter"/>
</dbReference>
<gene>
    <name evidence="9" type="ORF">V5799_010767</name>
</gene>
<name>A0AAQ4EJ28_AMBAM</name>
<organism evidence="9 10">
    <name type="scientific">Amblyomma americanum</name>
    <name type="common">Lone star tick</name>
    <dbReference type="NCBI Taxonomy" id="6943"/>
    <lineage>
        <taxon>Eukaryota</taxon>
        <taxon>Metazoa</taxon>
        <taxon>Ecdysozoa</taxon>
        <taxon>Arthropoda</taxon>
        <taxon>Chelicerata</taxon>
        <taxon>Arachnida</taxon>
        <taxon>Acari</taxon>
        <taxon>Parasitiformes</taxon>
        <taxon>Ixodida</taxon>
        <taxon>Ixodoidea</taxon>
        <taxon>Ixodidae</taxon>
        <taxon>Amblyomminae</taxon>
        <taxon>Amblyomma</taxon>
    </lineage>
</organism>
<feature type="transmembrane region" description="Helical" evidence="6">
    <location>
        <begin position="215"/>
        <end position="235"/>
    </location>
</feature>
<dbReference type="EMBL" id="JARKHS020015136">
    <property type="protein sequence ID" value="KAK8774700.1"/>
    <property type="molecule type" value="Genomic_DNA"/>
</dbReference>
<dbReference type="GO" id="GO:0140359">
    <property type="term" value="F:ABC-type transporter activity"/>
    <property type="evidence" value="ECO:0007669"/>
    <property type="project" value="InterPro"/>
</dbReference>
<dbReference type="InterPro" id="IPR011527">
    <property type="entry name" value="ABC1_TM_dom"/>
</dbReference>
<evidence type="ECO:0000313" key="9">
    <source>
        <dbReference type="EMBL" id="KAK8774700.1"/>
    </source>
</evidence>
<dbReference type="PROSITE" id="PS50929">
    <property type="entry name" value="ABC_TM1F"/>
    <property type="match status" value="1"/>
</dbReference>
<sequence>MVRCLSLSPLEDSAVASSTDSTNSEAFQLQALTARRRRRSITMYSVGFNTLLVRRFATLCSLLFKGKKAVLLLAGLMFVVVTYEFISYQVGLISSRYYRVLQDKDLHGFWIQTALALSLVFAISKTRALRTFLASTAGVHWRKLITADLHGLYFSGKNHYDVNVVEAGVLDNADQRMTQDVDRFCRTLAETLPPALIAPFTAGYYNYQAYVATGWIGPVSTIVFFLVFTVINKFLMAPVVPRVYQQQKQEGQFRHTHARIRDNSESIAFLDGEPVEQENADAILSDVVKAQQSVVNREFPLNFGIHLFDYTGAILSLLVIAVPIFNGVYDSLTPGELSQLISKNAFVSIYLISCYSSLVDLSGNVAVIAGNTHRIMALREKLQALHEELRDTKCDEAGIQKGPDDSDDGRPAVELQDVTYSSPRDGGVLVEKLTWMLDDKRKALITGASGTGKTTLLRVIKGLRNVDSGCVRLRNVHSLAFFPQSPWLTSGSLRKQIRYPSDECHEETADEDSEEAEMVALLELTGLKHLLDSANNLDSEMDAAWYDTLSPGERQRLSWTRLLYRRPKLALMDEATAAIDPELASTLYAECEKRGINVAAVSYERKIEGWEPDMVLQLRGTDGYWTVS</sequence>
<dbReference type="InterPro" id="IPR027417">
    <property type="entry name" value="P-loop_NTPase"/>
</dbReference>
<accession>A0AAQ4EJ28</accession>
<dbReference type="PANTHER" id="PTHR11384:SF59">
    <property type="entry name" value="LYSOSOMAL COBALAMIN TRANSPORTER ABCD4"/>
    <property type="match status" value="1"/>
</dbReference>